<reference evidence="1" key="1">
    <citation type="submission" date="2021-02" db="EMBL/GenBank/DDBJ databases">
        <authorList>
            <person name="Nowell W R."/>
        </authorList>
    </citation>
    <scope>NUCLEOTIDE SEQUENCE</scope>
</reference>
<dbReference type="AlphaFoldDB" id="A0A8S2YGV2"/>
<dbReference type="EMBL" id="CAJOBH010089225">
    <property type="protein sequence ID" value="CAF4556480.1"/>
    <property type="molecule type" value="Genomic_DNA"/>
</dbReference>
<gene>
    <name evidence="1" type="ORF">BYL167_LOCUS38330</name>
</gene>
<feature type="non-terminal residue" evidence="1">
    <location>
        <position position="36"/>
    </location>
</feature>
<evidence type="ECO:0000313" key="2">
    <source>
        <dbReference type="Proteomes" id="UP000681967"/>
    </source>
</evidence>
<protein>
    <submittedName>
        <fullName evidence="1">Uncharacterized protein</fullName>
    </submittedName>
</protein>
<dbReference type="Proteomes" id="UP000681967">
    <property type="component" value="Unassembled WGS sequence"/>
</dbReference>
<organism evidence="1 2">
    <name type="scientific">Rotaria magnacalcarata</name>
    <dbReference type="NCBI Taxonomy" id="392030"/>
    <lineage>
        <taxon>Eukaryota</taxon>
        <taxon>Metazoa</taxon>
        <taxon>Spiralia</taxon>
        <taxon>Gnathifera</taxon>
        <taxon>Rotifera</taxon>
        <taxon>Eurotatoria</taxon>
        <taxon>Bdelloidea</taxon>
        <taxon>Philodinida</taxon>
        <taxon>Philodinidae</taxon>
        <taxon>Rotaria</taxon>
    </lineage>
</organism>
<name>A0A8S2YGV2_9BILA</name>
<accession>A0A8S2YGV2</accession>
<feature type="non-terminal residue" evidence="1">
    <location>
        <position position="1"/>
    </location>
</feature>
<evidence type="ECO:0000313" key="1">
    <source>
        <dbReference type="EMBL" id="CAF4556480.1"/>
    </source>
</evidence>
<sequence>MFRKRLTTDQRLTFVTRERDVWKENAQLLQTMYANI</sequence>
<proteinExistence type="predicted"/>
<comment type="caution">
    <text evidence="1">The sequence shown here is derived from an EMBL/GenBank/DDBJ whole genome shotgun (WGS) entry which is preliminary data.</text>
</comment>